<reference evidence="1" key="2">
    <citation type="submission" date="2010-07" db="EMBL/GenBank/DDBJ databases">
        <authorList>
            <consortium name="The Broad Institute Genome Sequencing Platform"/>
            <consortium name="Broad Institute Genome Sequencing Center for Infectious Disease"/>
            <person name="Ma L.-J."/>
            <person name="Dead R."/>
            <person name="Young S."/>
            <person name="Zeng Q."/>
            <person name="Koehrsen M."/>
            <person name="Alvarado L."/>
            <person name="Berlin A."/>
            <person name="Chapman S.B."/>
            <person name="Chen Z."/>
            <person name="Freedman E."/>
            <person name="Gellesch M."/>
            <person name="Goldberg J."/>
            <person name="Griggs A."/>
            <person name="Gujja S."/>
            <person name="Heilman E.R."/>
            <person name="Heiman D."/>
            <person name="Hepburn T."/>
            <person name="Howarth C."/>
            <person name="Jen D."/>
            <person name="Larson L."/>
            <person name="Mehta T."/>
            <person name="Neiman D."/>
            <person name="Pearson M."/>
            <person name="Roberts A."/>
            <person name="Saif S."/>
            <person name="Shea T."/>
            <person name="Shenoy N."/>
            <person name="Sisk P."/>
            <person name="Stolte C."/>
            <person name="Sykes S."/>
            <person name="Walk T."/>
            <person name="White J."/>
            <person name="Yandava C."/>
            <person name="Haas B."/>
            <person name="Nusbaum C."/>
            <person name="Birren B."/>
        </authorList>
    </citation>
    <scope>NUCLEOTIDE SEQUENCE</scope>
    <source>
        <strain evidence="1">R3-111a-1</strain>
    </source>
</reference>
<proteinExistence type="predicted"/>
<gene>
    <name evidence="2" type="primary">20351123</name>
    <name evidence="1" type="ORF">GGTG_10665</name>
</gene>
<dbReference type="Proteomes" id="UP000006039">
    <property type="component" value="Unassembled WGS sequence"/>
</dbReference>
<name>J3PAZ1_GAET3</name>
<sequence length="168" mass="18703">MRRARRRPECVMRCSLHPFTPNALEAGTIDRCPGAASGGLFGHLPDASTQISPRHPLVRTLGGMSARWEKPVGCLELGVILLGPRPARSCVGHETRRAQSPTRLRSKNMGHLGAAWRARRAFRRDPTGLSSPEQLILVLLSWVRKECLDLRSRPWDHSISMVQTTLLT</sequence>
<evidence type="ECO:0000313" key="3">
    <source>
        <dbReference type="Proteomes" id="UP000006039"/>
    </source>
</evidence>
<evidence type="ECO:0000313" key="2">
    <source>
        <dbReference type="EnsemblFungi" id="EJT71407"/>
    </source>
</evidence>
<dbReference type="EnsemblFungi" id="EJT71407">
    <property type="protein sequence ID" value="EJT71407"/>
    <property type="gene ID" value="GGTG_10665"/>
</dbReference>
<dbReference type="RefSeq" id="XP_009226804.1">
    <property type="nucleotide sequence ID" value="XM_009228540.1"/>
</dbReference>
<dbReference type="VEuPathDB" id="FungiDB:GGTG_10665"/>
<dbReference type="AlphaFoldDB" id="J3PAZ1"/>
<reference evidence="2" key="5">
    <citation type="submission" date="2018-04" db="UniProtKB">
        <authorList>
            <consortium name="EnsemblFungi"/>
        </authorList>
    </citation>
    <scope>IDENTIFICATION</scope>
    <source>
        <strain evidence="2">R3-111a-1</strain>
    </source>
</reference>
<dbReference type="HOGENOM" id="CLU_1586584_0_0_1"/>
<organism evidence="1">
    <name type="scientific">Gaeumannomyces tritici (strain R3-111a-1)</name>
    <name type="common">Wheat and barley take-all root rot fungus</name>
    <name type="synonym">Gaeumannomyces graminis var. tritici</name>
    <dbReference type="NCBI Taxonomy" id="644352"/>
    <lineage>
        <taxon>Eukaryota</taxon>
        <taxon>Fungi</taxon>
        <taxon>Dikarya</taxon>
        <taxon>Ascomycota</taxon>
        <taxon>Pezizomycotina</taxon>
        <taxon>Sordariomycetes</taxon>
        <taxon>Sordariomycetidae</taxon>
        <taxon>Magnaporthales</taxon>
        <taxon>Magnaporthaceae</taxon>
        <taxon>Gaeumannomyces</taxon>
    </lineage>
</organism>
<protein>
    <submittedName>
        <fullName evidence="1 2">Uncharacterized protein</fullName>
    </submittedName>
</protein>
<reference evidence="1" key="3">
    <citation type="submission" date="2010-09" db="EMBL/GenBank/DDBJ databases">
        <title>Annotation of Gaeumannomyces graminis var. tritici R3-111a-1.</title>
        <authorList>
            <consortium name="The Broad Institute Genome Sequencing Platform"/>
            <person name="Ma L.-J."/>
            <person name="Dead R."/>
            <person name="Young S.K."/>
            <person name="Zeng Q."/>
            <person name="Gargeya S."/>
            <person name="Fitzgerald M."/>
            <person name="Haas B."/>
            <person name="Abouelleil A."/>
            <person name="Alvarado L."/>
            <person name="Arachchi H.M."/>
            <person name="Berlin A."/>
            <person name="Brown A."/>
            <person name="Chapman S.B."/>
            <person name="Chen Z."/>
            <person name="Dunbar C."/>
            <person name="Freedman E."/>
            <person name="Gearin G."/>
            <person name="Gellesch M."/>
            <person name="Goldberg J."/>
            <person name="Griggs A."/>
            <person name="Gujja S."/>
            <person name="Heiman D."/>
            <person name="Howarth C."/>
            <person name="Larson L."/>
            <person name="Lui A."/>
            <person name="MacDonald P.J.P."/>
            <person name="Mehta T."/>
            <person name="Montmayeur A."/>
            <person name="Murphy C."/>
            <person name="Neiman D."/>
            <person name="Pearson M."/>
            <person name="Priest M."/>
            <person name="Roberts A."/>
            <person name="Saif S."/>
            <person name="Shea T."/>
            <person name="Shenoy N."/>
            <person name="Sisk P."/>
            <person name="Stolte C."/>
            <person name="Sykes S."/>
            <person name="Yandava C."/>
            <person name="Wortman J."/>
            <person name="Nusbaum C."/>
            <person name="Birren B."/>
        </authorList>
    </citation>
    <scope>NUCLEOTIDE SEQUENCE</scope>
    <source>
        <strain evidence="1">R3-111a-1</strain>
    </source>
</reference>
<accession>J3PAZ1</accession>
<dbReference type="EMBL" id="GL385400">
    <property type="protein sequence ID" value="EJT71407.1"/>
    <property type="molecule type" value="Genomic_DNA"/>
</dbReference>
<keyword evidence="3" id="KW-1185">Reference proteome</keyword>
<evidence type="ECO:0000313" key="1">
    <source>
        <dbReference type="EMBL" id="EJT71407.1"/>
    </source>
</evidence>
<reference evidence="2" key="4">
    <citation type="journal article" date="2015" name="G3 (Bethesda)">
        <title>Genome sequences of three phytopathogenic species of the Magnaporthaceae family of fungi.</title>
        <authorList>
            <person name="Okagaki L.H."/>
            <person name="Nunes C.C."/>
            <person name="Sailsbery J."/>
            <person name="Clay B."/>
            <person name="Brown D."/>
            <person name="John T."/>
            <person name="Oh Y."/>
            <person name="Young N."/>
            <person name="Fitzgerald M."/>
            <person name="Haas B.J."/>
            <person name="Zeng Q."/>
            <person name="Young S."/>
            <person name="Adiconis X."/>
            <person name="Fan L."/>
            <person name="Levin J.Z."/>
            <person name="Mitchell T.K."/>
            <person name="Okubara P.A."/>
            <person name="Farman M.L."/>
            <person name="Kohn L.M."/>
            <person name="Birren B."/>
            <person name="Ma L.-J."/>
            <person name="Dean R.A."/>
        </authorList>
    </citation>
    <scope>NUCLEOTIDE SEQUENCE</scope>
    <source>
        <strain evidence="2">R3-111a-1</strain>
    </source>
</reference>
<dbReference type="GeneID" id="20351123"/>
<reference evidence="3" key="1">
    <citation type="submission" date="2010-07" db="EMBL/GenBank/DDBJ databases">
        <title>The genome sequence of Gaeumannomyces graminis var. tritici strain R3-111a-1.</title>
        <authorList>
            <consortium name="The Broad Institute Genome Sequencing Platform"/>
            <person name="Ma L.-J."/>
            <person name="Dead R."/>
            <person name="Young S."/>
            <person name="Zeng Q."/>
            <person name="Koehrsen M."/>
            <person name="Alvarado L."/>
            <person name="Berlin A."/>
            <person name="Chapman S.B."/>
            <person name="Chen Z."/>
            <person name="Freedman E."/>
            <person name="Gellesch M."/>
            <person name="Goldberg J."/>
            <person name="Griggs A."/>
            <person name="Gujja S."/>
            <person name="Heilman E.R."/>
            <person name="Heiman D."/>
            <person name="Hepburn T."/>
            <person name="Howarth C."/>
            <person name="Jen D."/>
            <person name="Larson L."/>
            <person name="Mehta T."/>
            <person name="Neiman D."/>
            <person name="Pearson M."/>
            <person name="Roberts A."/>
            <person name="Saif S."/>
            <person name="Shea T."/>
            <person name="Shenoy N."/>
            <person name="Sisk P."/>
            <person name="Stolte C."/>
            <person name="Sykes S."/>
            <person name="Walk T."/>
            <person name="White J."/>
            <person name="Yandava C."/>
            <person name="Haas B."/>
            <person name="Nusbaum C."/>
            <person name="Birren B."/>
        </authorList>
    </citation>
    <scope>NUCLEOTIDE SEQUENCE [LARGE SCALE GENOMIC DNA]</scope>
    <source>
        <strain evidence="3">R3-111a-1</strain>
    </source>
</reference>